<organism evidence="2 3">
    <name type="scientific">Meridianimarinicoccus aquatilis</name>
    <dbReference type="NCBI Taxonomy" id="2552766"/>
    <lineage>
        <taxon>Bacteria</taxon>
        <taxon>Pseudomonadati</taxon>
        <taxon>Pseudomonadota</taxon>
        <taxon>Alphaproteobacteria</taxon>
        <taxon>Rhodobacterales</taxon>
        <taxon>Paracoccaceae</taxon>
        <taxon>Meridianimarinicoccus</taxon>
    </lineage>
</organism>
<feature type="region of interest" description="Disordered" evidence="1">
    <location>
        <begin position="34"/>
        <end position="57"/>
    </location>
</feature>
<keyword evidence="3" id="KW-1185">Reference proteome</keyword>
<sequence>MSSLYGIFEDLVSRTDEGFVIWYRAASAKGAQFSLGPNQSLENDGGGQSDSGEKGGCATVAAGGNSLPARDLAEHFLDTVSFLVAALVENVSAKVGHGSGVIISLRAA</sequence>
<dbReference type="EMBL" id="SMZO01000021">
    <property type="protein sequence ID" value="TDL87836.1"/>
    <property type="molecule type" value="Genomic_DNA"/>
</dbReference>
<gene>
    <name evidence="2" type="ORF">E2L05_10885</name>
</gene>
<name>A0A4R6AZH1_9RHOB</name>
<dbReference type="AlphaFoldDB" id="A0A4R6AZH1"/>
<evidence type="ECO:0000313" key="2">
    <source>
        <dbReference type="EMBL" id="TDL87836.1"/>
    </source>
</evidence>
<comment type="caution">
    <text evidence="2">The sequence shown here is derived from an EMBL/GenBank/DDBJ whole genome shotgun (WGS) entry which is preliminary data.</text>
</comment>
<protein>
    <submittedName>
        <fullName evidence="2">Uncharacterized protein</fullName>
    </submittedName>
</protein>
<evidence type="ECO:0000256" key="1">
    <source>
        <dbReference type="SAM" id="MobiDB-lite"/>
    </source>
</evidence>
<reference evidence="2 3" key="1">
    <citation type="submission" date="2019-03" db="EMBL/GenBank/DDBJ databases">
        <title>Rhodobacteraceae bacterium SM1902, a new member of the family Rhodobacteraceae isolated from Yantai.</title>
        <authorList>
            <person name="Sun Y."/>
        </authorList>
    </citation>
    <scope>NUCLEOTIDE SEQUENCE [LARGE SCALE GENOMIC DNA]</scope>
    <source>
        <strain evidence="2 3">SM1902</strain>
    </source>
</reference>
<proteinExistence type="predicted"/>
<dbReference type="Proteomes" id="UP000294562">
    <property type="component" value="Unassembled WGS sequence"/>
</dbReference>
<evidence type="ECO:0000313" key="3">
    <source>
        <dbReference type="Proteomes" id="UP000294562"/>
    </source>
</evidence>
<accession>A0A4R6AZH1</accession>